<dbReference type="InterPro" id="IPR002326">
    <property type="entry name" value="Cyt_c1"/>
</dbReference>
<dbReference type="CDD" id="cd00284">
    <property type="entry name" value="Cytochrome_b_N"/>
    <property type="match status" value="1"/>
</dbReference>
<dbReference type="InterPro" id="IPR048259">
    <property type="entry name" value="Cytochrome_b_N_euk/bac"/>
</dbReference>
<dbReference type="GO" id="GO:0046872">
    <property type="term" value="F:metal ion binding"/>
    <property type="evidence" value="ECO:0007669"/>
    <property type="project" value="UniProtKB-KW"/>
</dbReference>
<keyword evidence="9 14" id="KW-0479">Metal-binding</keyword>
<dbReference type="InterPro" id="IPR036909">
    <property type="entry name" value="Cyt_c-like_dom_sf"/>
</dbReference>
<feature type="transmembrane region" description="Helical" evidence="16">
    <location>
        <begin position="347"/>
        <end position="364"/>
    </location>
</feature>
<dbReference type="EMBL" id="DMND01000239">
    <property type="protein sequence ID" value="HAN29542.1"/>
    <property type="molecule type" value="Genomic_DNA"/>
</dbReference>
<feature type="domain" description="Cytochrome b/b6 C-terminal region profile" evidence="18">
    <location>
        <begin position="230"/>
        <end position="403"/>
    </location>
</feature>
<feature type="transmembrane region" description="Helical" evidence="16">
    <location>
        <begin position="122"/>
        <end position="143"/>
    </location>
</feature>
<feature type="binding site" description="covalent" evidence="14">
    <location>
        <position position="475"/>
    </location>
    <ligand>
        <name>heme c</name>
        <dbReference type="ChEBI" id="CHEBI:61717"/>
    </ligand>
</feature>
<evidence type="ECO:0000256" key="6">
    <source>
        <dbReference type="ARBA" id="ARBA00022617"/>
    </source>
</evidence>
<dbReference type="Gene3D" id="1.20.810.10">
    <property type="entry name" value="Cytochrome Bc1 Complex, Chain C"/>
    <property type="match status" value="1"/>
</dbReference>
<dbReference type="GO" id="GO:0020037">
    <property type="term" value="F:heme binding"/>
    <property type="evidence" value="ECO:0007669"/>
    <property type="project" value="InterPro"/>
</dbReference>
<evidence type="ECO:0000256" key="13">
    <source>
        <dbReference type="ARBA" id="ARBA00023136"/>
    </source>
</evidence>
<dbReference type="FunFam" id="1.20.810.10:FF:000004">
    <property type="entry name" value="Cytochrome b"/>
    <property type="match status" value="1"/>
</dbReference>
<dbReference type="InterPro" id="IPR005798">
    <property type="entry name" value="Cyt_b/b6_C"/>
</dbReference>
<dbReference type="Proteomes" id="UP000259273">
    <property type="component" value="Unassembled WGS sequence"/>
</dbReference>
<evidence type="ECO:0000256" key="10">
    <source>
        <dbReference type="ARBA" id="ARBA00022982"/>
    </source>
</evidence>
<gene>
    <name evidence="19" type="ORF">DCP75_17810</name>
</gene>
<keyword evidence="5 15" id="KW-0813">Transport</keyword>
<feature type="transmembrane region" description="Helical" evidence="16">
    <location>
        <begin position="37"/>
        <end position="59"/>
    </location>
</feature>
<dbReference type="PANTHER" id="PTHR19271">
    <property type="entry name" value="CYTOCHROME B"/>
    <property type="match status" value="1"/>
</dbReference>
<feature type="domain" description="Cytochrome b/b6 N-terminal region profile" evidence="17">
    <location>
        <begin position="8"/>
        <end position="220"/>
    </location>
</feature>
<evidence type="ECO:0000256" key="14">
    <source>
        <dbReference type="PIRSR" id="PIRSR602326-1"/>
    </source>
</evidence>
<keyword evidence="13 16" id="KW-0472">Membrane</keyword>
<keyword evidence="7 15" id="KW-0679">Respiratory chain</keyword>
<feature type="transmembrane region" description="Helical" evidence="16">
    <location>
        <begin position="373"/>
        <end position="392"/>
    </location>
</feature>
<dbReference type="GO" id="GO:0016491">
    <property type="term" value="F:oxidoreductase activity"/>
    <property type="evidence" value="ECO:0007669"/>
    <property type="project" value="InterPro"/>
</dbReference>
<reference evidence="19 20" key="1">
    <citation type="journal article" date="2018" name="Nat. Biotechnol.">
        <title>A standardized bacterial taxonomy based on genome phylogeny substantially revises the tree of life.</title>
        <authorList>
            <person name="Parks D.H."/>
            <person name="Chuvochina M."/>
            <person name="Waite D.W."/>
            <person name="Rinke C."/>
            <person name="Skarshewski A."/>
            <person name="Chaumeil P.A."/>
            <person name="Hugenholtz P."/>
        </authorList>
    </citation>
    <scope>NUCLEOTIDE SEQUENCE [LARGE SCALE GENOMIC DNA]</scope>
    <source>
        <strain evidence="19">UBA9158</strain>
    </source>
</reference>
<feature type="binding site" description="covalent" evidence="14">
    <location>
        <position position="471"/>
    </location>
    <ligand>
        <name>heme c</name>
        <dbReference type="ChEBI" id="CHEBI:61717"/>
    </ligand>
</feature>
<evidence type="ECO:0000313" key="19">
    <source>
        <dbReference type="EMBL" id="HAN29542.1"/>
    </source>
</evidence>
<evidence type="ECO:0000259" key="17">
    <source>
        <dbReference type="PROSITE" id="PS51002"/>
    </source>
</evidence>
<feature type="binding site" description="covalent" evidence="14">
    <location>
        <position position="474"/>
    </location>
    <ligand>
        <name>heme c</name>
        <dbReference type="ChEBI" id="CHEBI:61717"/>
    </ligand>
</feature>
<feature type="transmembrane region" description="Helical" evidence="16">
    <location>
        <begin position="188"/>
        <end position="210"/>
    </location>
</feature>
<dbReference type="STRING" id="1121937.GCA_000423125_03035"/>
<comment type="subunit">
    <text evidence="3 15">The main subunits of complex b-c1 are: cytochrome b, cytochrome c1 and the Rieske protein.</text>
</comment>
<dbReference type="InterPro" id="IPR005797">
    <property type="entry name" value="Cyt_b/b6_N"/>
</dbReference>
<dbReference type="AlphaFoldDB" id="A0A3C1KS63"/>
<evidence type="ECO:0000256" key="3">
    <source>
        <dbReference type="ARBA" id="ARBA00011649"/>
    </source>
</evidence>
<dbReference type="InterPro" id="IPR027387">
    <property type="entry name" value="Cytb/b6-like_sf"/>
</dbReference>
<evidence type="ECO:0000256" key="11">
    <source>
        <dbReference type="ARBA" id="ARBA00022989"/>
    </source>
</evidence>
<dbReference type="InterPro" id="IPR036150">
    <property type="entry name" value="Cyt_b/b6_C_sf"/>
</dbReference>
<feature type="transmembrane region" description="Helical" evidence="16">
    <location>
        <begin position="311"/>
        <end position="327"/>
    </location>
</feature>
<dbReference type="Pfam" id="PF00032">
    <property type="entry name" value="Cytochrom_B_C"/>
    <property type="match status" value="1"/>
</dbReference>
<evidence type="ECO:0000256" key="4">
    <source>
        <dbReference type="ARBA" id="ARBA00013531"/>
    </source>
</evidence>
<dbReference type="PROSITE" id="PS51002">
    <property type="entry name" value="CYTB_NTER"/>
    <property type="match status" value="1"/>
</dbReference>
<keyword evidence="6 14" id="KW-0349">Heme</keyword>
<dbReference type="SUPFAM" id="SSF81342">
    <property type="entry name" value="Transmembrane di-heme cytochromes"/>
    <property type="match status" value="1"/>
</dbReference>
<comment type="function">
    <text evidence="1 15">Component of the ubiquinol-cytochrome c reductase complex (complex III or cytochrome b-c1 complex), which is a respiratory chain that generates an electrochemical potential coupled to ATP synthesis.</text>
</comment>
<feature type="transmembrane region" description="Helical" evidence="16">
    <location>
        <begin position="412"/>
        <end position="431"/>
    </location>
</feature>
<accession>A0A3C1KS63</accession>
<dbReference type="PANTHER" id="PTHR19271:SF16">
    <property type="entry name" value="CYTOCHROME B"/>
    <property type="match status" value="1"/>
</dbReference>
<protein>
    <recommendedName>
        <fullName evidence="4 15">Cytochrome b</fullName>
    </recommendedName>
</protein>
<evidence type="ECO:0000256" key="7">
    <source>
        <dbReference type="ARBA" id="ARBA00022660"/>
    </source>
</evidence>
<dbReference type="PROSITE" id="PS51003">
    <property type="entry name" value="CYTB_CTER"/>
    <property type="match status" value="1"/>
</dbReference>
<evidence type="ECO:0000256" key="5">
    <source>
        <dbReference type="ARBA" id="ARBA00022448"/>
    </source>
</evidence>
<evidence type="ECO:0000256" key="12">
    <source>
        <dbReference type="ARBA" id="ARBA00023004"/>
    </source>
</evidence>
<comment type="cofactor">
    <cofactor evidence="15">
        <name>heme b</name>
        <dbReference type="ChEBI" id="CHEBI:60344"/>
    </cofactor>
    <text evidence="15">Binds 2 heme groups non-covalently.</text>
</comment>
<dbReference type="Pfam" id="PF00033">
    <property type="entry name" value="Cytochrome_B"/>
    <property type="match status" value="1"/>
</dbReference>
<evidence type="ECO:0000256" key="16">
    <source>
        <dbReference type="SAM" id="Phobius"/>
    </source>
</evidence>
<comment type="subcellular location">
    <subcellularLocation>
        <location evidence="2">Membrane</location>
        <topology evidence="2">Multi-pass membrane protein</topology>
    </subcellularLocation>
</comment>
<evidence type="ECO:0000313" key="20">
    <source>
        <dbReference type="Proteomes" id="UP000259273"/>
    </source>
</evidence>
<dbReference type="PRINTS" id="PR00603">
    <property type="entry name" value="CYTOCHROMEC1"/>
</dbReference>
<name>A0A3C1KS63_9GAMM</name>
<dbReference type="GO" id="GO:0022904">
    <property type="term" value="P:respiratory electron transport chain"/>
    <property type="evidence" value="ECO:0007669"/>
    <property type="project" value="InterPro"/>
</dbReference>
<keyword evidence="11 16" id="KW-1133">Transmembrane helix</keyword>
<feature type="transmembrane region" description="Helical" evidence="16">
    <location>
        <begin position="89"/>
        <end position="110"/>
    </location>
</feature>
<dbReference type="Gene3D" id="1.10.760.10">
    <property type="entry name" value="Cytochrome c-like domain"/>
    <property type="match status" value="1"/>
</dbReference>
<evidence type="ECO:0000259" key="18">
    <source>
        <dbReference type="PROSITE" id="PS51003"/>
    </source>
</evidence>
<proteinExistence type="inferred from homology"/>
<evidence type="ECO:0000256" key="15">
    <source>
        <dbReference type="RuleBase" id="RU003385"/>
    </source>
</evidence>
<keyword evidence="10 15" id="KW-0249">Electron transport</keyword>
<comment type="similarity">
    <text evidence="15">Belongs to the cytochrome b family.</text>
</comment>
<feature type="transmembrane region" description="Helical" evidence="16">
    <location>
        <begin position="652"/>
        <end position="670"/>
    </location>
</feature>
<sequence length="679" mass="76787">MINMLVGLRDWVDERLPIMRAWNTHMGQYYAPKNFNLWYYFGVLSLLVLVNQLLTGIWLTMNYTPSAEQAFASVEYIMRDVDYGWILRYMHSTGASAFFVVVYLHMFRALIYGSYKKPRELIWIFGMLIFVVLMAEAFVGYVLPWGQMSYWGAQVIISLFGAIPVVGEDLVTWIRGDYLISGVTLNRFFALHVVALPIVLLALVVLHLLALHEVGSNNPDGVDIKKNKGPDGVPLDGVAFHPYYTVHDLQAIGVFLFIFCAVMFFMPEMGGFFLEYANFEEANALKTPDHIAPVWYFTPFYSVLRAVPDKFWGFIAFAASVAIPFLLPWLDRNPVKSWRYRGTLNKVMLVLFVASFLILGVLGVKSPTPERTLLAQICSVFYFAFFLLMPIWSTLDKTKPVPERVTMDGGIGFWGSLAGLALILALTILPLKAVGAGGEYNCGSMPCDEISVNPHDQPSLQNGAKLYMNYCMACHSLGYARYKRTAEDLGIPEDLFSDNLIFDPDVRIGSLMENAMDDRLAKTWFGATPPDLTLVSRARQPEWLYTYLRTFYLDESRPYGVNNKVFKDVGMPHVLLELQGLQACAMGPGKANNGGVRRDPLTGEPLLEEPCGQFNLVQEGSMSPEEFDSAMYDLVNFLAYTAEPSAADRQRIGVYVLLFILLFFVFAWLLNREYWKDVH</sequence>
<feature type="transmembrane region" description="Helical" evidence="16">
    <location>
        <begin position="149"/>
        <end position="167"/>
    </location>
</feature>
<keyword evidence="8 15" id="KW-0812">Transmembrane</keyword>
<feature type="binding site" description="covalent" evidence="14">
    <location>
        <position position="586"/>
    </location>
    <ligand>
        <name>heme c</name>
        <dbReference type="ChEBI" id="CHEBI:61717"/>
    </ligand>
</feature>
<evidence type="ECO:0000256" key="9">
    <source>
        <dbReference type="ARBA" id="ARBA00022723"/>
    </source>
</evidence>
<dbReference type="GO" id="GO:0016020">
    <property type="term" value="C:membrane"/>
    <property type="evidence" value="ECO:0007669"/>
    <property type="project" value="UniProtKB-SubCell"/>
</dbReference>
<comment type="caution">
    <text evidence="19">The sequence shown here is derived from an EMBL/GenBank/DDBJ whole genome shotgun (WGS) entry which is preliminary data.</text>
</comment>
<feature type="transmembrane region" description="Helical" evidence="16">
    <location>
        <begin position="249"/>
        <end position="266"/>
    </location>
</feature>
<keyword evidence="12 14" id="KW-0408">Iron</keyword>
<dbReference type="SUPFAM" id="SSF81648">
    <property type="entry name" value="a domain/subunit of cytochrome bc1 complex (Ubiquinol-cytochrome c reductase)"/>
    <property type="match status" value="1"/>
</dbReference>
<evidence type="ECO:0000256" key="8">
    <source>
        <dbReference type="ARBA" id="ARBA00022692"/>
    </source>
</evidence>
<evidence type="ECO:0000256" key="2">
    <source>
        <dbReference type="ARBA" id="ARBA00004141"/>
    </source>
</evidence>
<dbReference type="SUPFAM" id="SSF46626">
    <property type="entry name" value="Cytochrome c"/>
    <property type="match status" value="1"/>
</dbReference>
<dbReference type="InterPro" id="IPR016174">
    <property type="entry name" value="Di-haem_cyt_TM"/>
</dbReference>
<evidence type="ECO:0000256" key="1">
    <source>
        <dbReference type="ARBA" id="ARBA00002444"/>
    </source>
</evidence>
<comment type="cofactor">
    <cofactor evidence="14">
        <name>heme c</name>
        <dbReference type="ChEBI" id="CHEBI:61717"/>
    </cofactor>
    <text evidence="14">Binds 1 heme c group covalently per subunit.</text>
</comment>
<dbReference type="GO" id="GO:0009055">
    <property type="term" value="F:electron transfer activity"/>
    <property type="evidence" value="ECO:0007669"/>
    <property type="project" value="InterPro"/>
</dbReference>
<dbReference type="Pfam" id="PF02167">
    <property type="entry name" value="Cytochrom_C1"/>
    <property type="match status" value="1"/>
</dbReference>
<organism evidence="19 20">
    <name type="scientific">Haliea salexigens</name>
    <dbReference type="NCBI Taxonomy" id="287487"/>
    <lineage>
        <taxon>Bacteria</taxon>
        <taxon>Pseudomonadati</taxon>
        <taxon>Pseudomonadota</taxon>
        <taxon>Gammaproteobacteria</taxon>
        <taxon>Cellvibrionales</taxon>
        <taxon>Halieaceae</taxon>
        <taxon>Haliea</taxon>
    </lineage>
</organism>